<evidence type="ECO:0000256" key="3">
    <source>
        <dbReference type="ARBA" id="ARBA00023239"/>
    </source>
</evidence>
<name>A0ABQ0TMB5_9BACL</name>
<keyword evidence="3" id="KW-0456">Lyase</keyword>
<dbReference type="SUPFAM" id="SSF53686">
    <property type="entry name" value="Tryptophan synthase beta subunit-like PLP-dependent enzymes"/>
    <property type="match status" value="1"/>
</dbReference>
<evidence type="ECO:0000313" key="5">
    <source>
        <dbReference type="EMBL" id="GED67968.1"/>
    </source>
</evidence>
<evidence type="ECO:0000256" key="2">
    <source>
        <dbReference type="ARBA" id="ARBA00022898"/>
    </source>
</evidence>
<dbReference type="PANTHER" id="PTHR48078">
    <property type="entry name" value="THREONINE DEHYDRATASE, MITOCHONDRIAL-RELATED"/>
    <property type="match status" value="1"/>
</dbReference>
<dbReference type="Gene3D" id="3.40.50.1100">
    <property type="match status" value="2"/>
</dbReference>
<proteinExistence type="predicted"/>
<protein>
    <submittedName>
        <fullName evidence="5">Threonine synthase</fullName>
    </submittedName>
</protein>
<keyword evidence="2" id="KW-0663">Pyridoxal phosphate</keyword>
<dbReference type="InterPro" id="IPR036052">
    <property type="entry name" value="TrpB-like_PALP_sf"/>
</dbReference>
<sequence>MFVINLTCLKCGTTHPMTPTSYICPTCEHGSTDMDTDIGILDVQYDYLAAQEALLRGKDNNSSRSDIFRYIPLLPVKQPADVPHAGGTPLLNAPRLASRLGLKSLYIKDETRNPTRCLKDRATVIAMTMAQEIGVTDFYCASAGNAAISLASYCGHQGLNCHVFVPQEASQTRLNWLRRFGANIQVSTGNYDQAFDEAETAGAKYGWYSRNCAYNPFLVEGKKTVALEIGEQLGWQAPDLVVSPVGDGCTLGAIGKGFRELSFLGLTDRLPRLLGIQSEVIQPLVHRYHEQSITQDQRTTAAASMAVRRPRNALRLLKELRASEGTMLAVSDSQIAAAQKLLAVEAGIIAEFTSSATLAGLMKQAEAESLAGKTAVLVITGGRLDSDF</sequence>
<accession>A0ABQ0TMB5</accession>
<dbReference type="EMBL" id="BJON01000006">
    <property type="protein sequence ID" value="GED67968.1"/>
    <property type="molecule type" value="Genomic_DNA"/>
</dbReference>
<organism evidence="5 6">
    <name type="scientific">Brevibacillus reuszeri</name>
    <dbReference type="NCBI Taxonomy" id="54915"/>
    <lineage>
        <taxon>Bacteria</taxon>
        <taxon>Bacillati</taxon>
        <taxon>Bacillota</taxon>
        <taxon>Bacilli</taxon>
        <taxon>Bacillales</taxon>
        <taxon>Paenibacillaceae</taxon>
        <taxon>Brevibacillus</taxon>
    </lineage>
</organism>
<evidence type="ECO:0000256" key="1">
    <source>
        <dbReference type="ARBA" id="ARBA00001933"/>
    </source>
</evidence>
<dbReference type="RefSeq" id="WP_084765548.1">
    <property type="nucleotide sequence ID" value="NZ_BJON01000006.1"/>
</dbReference>
<dbReference type="PANTHER" id="PTHR48078:SF6">
    <property type="entry name" value="L-THREONINE DEHYDRATASE CATABOLIC TDCB"/>
    <property type="match status" value="1"/>
</dbReference>
<evidence type="ECO:0000313" key="6">
    <source>
        <dbReference type="Proteomes" id="UP000319578"/>
    </source>
</evidence>
<dbReference type="Pfam" id="PF00291">
    <property type="entry name" value="PALP"/>
    <property type="match status" value="1"/>
</dbReference>
<evidence type="ECO:0000259" key="4">
    <source>
        <dbReference type="Pfam" id="PF00291"/>
    </source>
</evidence>
<comment type="cofactor">
    <cofactor evidence="1">
        <name>pyridoxal 5'-phosphate</name>
        <dbReference type="ChEBI" id="CHEBI:597326"/>
    </cofactor>
</comment>
<dbReference type="InterPro" id="IPR001926">
    <property type="entry name" value="TrpB-like_PALP"/>
</dbReference>
<reference evidence="5 6" key="1">
    <citation type="submission" date="2019-06" db="EMBL/GenBank/DDBJ databases">
        <title>Whole genome shotgun sequence of Brevibacillus reuszeri NBRC 15719.</title>
        <authorList>
            <person name="Hosoyama A."/>
            <person name="Uohara A."/>
            <person name="Ohji S."/>
            <person name="Ichikawa N."/>
        </authorList>
    </citation>
    <scope>NUCLEOTIDE SEQUENCE [LARGE SCALE GENOMIC DNA]</scope>
    <source>
        <strain evidence="5 6">NBRC 15719</strain>
    </source>
</reference>
<feature type="domain" description="Tryptophan synthase beta chain-like PALP" evidence="4">
    <location>
        <begin position="83"/>
        <end position="381"/>
    </location>
</feature>
<keyword evidence="6" id="KW-1185">Reference proteome</keyword>
<comment type="caution">
    <text evidence="5">The sequence shown here is derived from an EMBL/GenBank/DDBJ whole genome shotgun (WGS) entry which is preliminary data.</text>
</comment>
<dbReference type="InterPro" id="IPR050147">
    <property type="entry name" value="Ser/Thr_Dehydratase"/>
</dbReference>
<gene>
    <name evidence="5" type="ORF">BRE01_16700</name>
</gene>
<dbReference type="Proteomes" id="UP000319578">
    <property type="component" value="Unassembled WGS sequence"/>
</dbReference>